<proteinExistence type="predicted"/>
<dbReference type="RefSeq" id="WP_094376737.1">
    <property type="nucleotide sequence ID" value="NZ_NOKA02000002.1"/>
</dbReference>
<accession>A0A255I0Q0</accession>
<reference evidence="9 12" key="2">
    <citation type="submission" date="2018-05" db="EMBL/GenBank/DDBJ databases">
        <title>Genomic Encyclopedia of Type Strains, Phase IV (KMG-IV): sequencing the most valuable type-strain genomes for metagenomic binning, comparative biology and taxonomic classification.</title>
        <authorList>
            <person name="Goeker M."/>
        </authorList>
    </citation>
    <scope>NUCLEOTIDE SEQUENCE [LARGE SCALE GENOMIC DNA]</scope>
    <source>
        <strain evidence="9 12">DSM 28816</strain>
    </source>
</reference>
<keyword evidence="2" id="KW-0963">Cytoplasm</keyword>
<comment type="subcellular location">
    <subcellularLocation>
        <location evidence="1 7">Cytoplasm</location>
    </subcellularLocation>
</comment>
<dbReference type="InterPro" id="IPR002059">
    <property type="entry name" value="CSP_DNA-bd"/>
</dbReference>
<reference evidence="10 11" key="1">
    <citation type="journal article" date="2017" name="Genome Announc.">
        <title>Draft Genome Sequence of a Sporulating and Motile Strain of Lachnotalea glycerini Isolated from Water in Quebec City, Canada.</title>
        <authorList>
            <person name="Maheux A.F."/>
            <person name="Boudreau D.K."/>
            <person name="Berube E."/>
            <person name="Boissinot M."/>
            <person name="Raymond F."/>
            <person name="Brodeur S."/>
            <person name="Corbeil J."/>
            <person name="Isabel S."/>
            <person name="Omar R.F."/>
            <person name="Bergeron M.G."/>
        </authorList>
    </citation>
    <scope>NUCLEOTIDE SEQUENCE [LARGE SCALE GENOMIC DNA]</scope>
    <source>
        <strain evidence="10 11">CCRI-19302</strain>
    </source>
</reference>
<comment type="caution">
    <text evidence="9">The sequence shown here is derived from an EMBL/GenBank/DDBJ whole genome shotgun (WGS) entry which is preliminary data.</text>
</comment>
<evidence type="ECO:0000256" key="3">
    <source>
        <dbReference type="ARBA" id="ARBA00023015"/>
    </source>
</evidence>
<dbReference type="AlphaFoldDB" id="A0A255I0Q0"/>
<evidence type="ECO:0000256" key="4">
    <source>
        <dbReference type="ARBA" id="ARBA00023125"/>
    </source>
</evidence>
<evidence type="ECO:0000313" key="9">
    <source>
        <dbReference type="EMBL" id="PXV95555.1"/>
    </source>
</evidence>
<dbReference type="OrthoDB" id="9805039at2"/>
<evidence type="ECO:0000256" key="5">
    <source>
        <dbReference type="ARBA" id="ARBA00023159"/>
    </source>
</evidence>
<dbReference type="PRINTS" id="PR00050">
    <property type="entry name" value="COLDSHOCK"/>
</dbReference>
<evidence type="ECO:0000256" key="6">
    <source>
        <dbReference type="ARBA" id="ARBA00023163"/>
    </source>
</evidence>
<sequence>MNTGTVKWFNSQKGFGFLTNDNGGEDVFVHFSAIMTNGFKSLEEGQKVTFDIETDPKDKRKSKAANVYIA</sequence>
<gene>
    <name evidence="9" type="ORF">C8E03_101184</name>
    <name evidence="10" type="ORF">CG710_002745</name>
</gene>
<keyword evidence="6" id="KW-0804">Transcription</keyword>
<dbReference type="Gene3D" id="2.40.50.140">
    <property type="entry name" value="Nucleic acid-binding proteins"/>
    <property type="match status" value="1"/>
</dbReference>
<dbReference type="EMBL" id="NOKA02000002">
    <property type="protein sequence ID" value="RDY32871.1"/>
    <property type="molecule type" value="Genomic_DNA"/>
</dbReference>
<keyword evidence="3" id="KW-0805">Transcription regulation</keyword>
<dbReference type="PANTHER" id="PTHR46565">
    <property type="entry name" value="COLD SHOCK DOMAIN PROTEIN 2"/>
    <property type="match status" value="1"/>
</dbReference>
<evidence type="ECO:0000256" key="2">
    <source>
        <dbReference type="ARBA" id="ARBA00022490"/>
    </source>
</evidence>
<keyword evidence="5" id="KW-0010">Activator</keyword>
<dbReference type="PIRSF" id="PIRSF002599">
    <property type="entry name" value="Cold_shock_A"/>
    <property type="match status" value="1"/>
</dbReference>
<dbReference type="SMART" id="SM00357">
    <property type="entry name" value="CSP"/>
    <property type="match status" value="1"/>
</dbReference>
<evidence type="ECO:0000256" key="1">
    <source>
        <dbReference type="ARBA" id="ARBA00004496"/>
    </source>
</evidence>
<dbReference type="GO" id="GO:0003677">
    <property type="term" value="F:DNA binding"/>
    <property type="evidence" value="ECO:0007669"/>
    <property type="project" value="UniProtKB-KW"/>
</dbReference>
<evidence type="ECO:0000313" key="11">
    <source>
        <dbReference type="Proteomes" id="UP000216411"/>
    </source>
</evidence>
<feature type="domain" description="CSD" evidence="8">
    <location>
        <begin position="1"/>
        <end position="69"/>
    </location>
</feature>
<dbReference type="GO" id="GO:0010468">
    <property type="term" value="P:regulation of gene expression"/>
    <property type="evidence" value="ECO:0007669"/>
    <property type="project" value="UniProtKB-ARBA"/>
</dbReference>
<evidence type="ECO:0000313" key="12">
    <source>
        <dbReference type="Proteomes" id="UP000247523"/>
    </source>
</evidence>
<dbReference type="InterPro" id="IPR011129">
    <property type="entry name" value="CSD"/>
</dbReference>
<name>A0A255I0Q0_9FIRM</name>
<dbReference type="GO" id="GO:0051252">
    <property type="term" value="P:regulation of RNA metabolic process"/>
    <property type="evidence" value="ECO:0007669"/>
    <property type="project" value="UniProtKB-ARBA"/>
</dbReference>
<dbReference type="InterPro" id="IPR019844">
    <property type="entry name" value="CSD_CS"/>
</dbReference>
<evidence type="ECO:0000313" key="10">
    <source>
        <dbReference type="EMBL" id="RDY32871.1"/>
    </source>
</evidence>
<dbReference type="CDD" id="cd04458">
    <property type="entry name" value="CSP_CDS"/>
    <property type="match status" value="1"/>
</dbReference>
<keyword evidence="4" id="KW-0238">DNA-binding</keyword>
<dbReference type="InterPro" id="IPR012156">
    <property type="entry name" value="Cold_shock_CspA"/>
</dbReference>
<dbReference type="FunFam" id="2.40.50.140:FF:000006">
    <property type="entry name" value="Cold shock protein CspC"/>
    <property type="match status" value="1"/>
</dbReference>
<dbReference type="PANTHER" id="PTHR46565:SF20">
    <property type="entry name" value="COLD SHOCK DOMAIN-CONTAINING PROTEIN 4"/>
    <property type="match status" value="1"/>
</dbReference>
<evidence type="ECO:0000256" key="7">
    <source>
        <dbReference type="RuleBase" id="RU000408"/>
    </source>
</evidence>
<dbReference type="Proteomes" id="UP000247523">
    <property type="component" value="Unassembled WGS sequence"/>
</dbReference>
<dbReference type="InterPro" id="IPR012340">
    <property type="entry name" value="NA-bd_OB-fold"/>
</dbReference>
<dbReference type="Pfam" id="PF00313">
    <property type="entry name" value="CSD"/>
    <property type="match status" value="1"/>
</dbReference>
<dbReference type="EMBL" id="QICS01000001">
    <property type="protein sequence ID" value="PXV95555.1"/>
    <property type="molecule type" value="Genomic_DNA"/>
</dbReference>
<dbReference type="Proteomes" id="UP000216411">
    <property type="component" value="Unassembled WGS sequence"/>
</dbReference>
<evidence type="ECO:0000259" key="8">
    <source>
        <dbReference type="PROSITE" id="PS51857"/>
    </source>
</evidence>
<reference evidence="10" key="3">
    <citation type="submission" date="2018-07" db="EMBL/GenBank/DDBJ databases">
        <authorList>
            <person name="Quirk P.G."/>
            <person name="Krulwich T.A."/>
        </authorList>
    </citation>
    <scope>NUCLEOTIDE SEQUENCE</scope>
    <source>
        <strain evidence="10">CCRI-19302</strain>
    </source>
</reference>
<dbReference type="SUPFAM" id="SSF50249">
    <property type="entry name" value="Nucleic acid-binding proteins"/>
    <property type="match status" value="1"/>
</dbReference>
<dbReference type="PROSITE" id="PS51857">
    <property type="entry name" value="CSD_2"/>
    <property type="match status" value="1"/>
</dbReference>
<dbReference type="GO" id="GO:0005737">
    <property type="term" value="C:cytoplasm"/>
    <property type="evidence" value="ECO:0007669"/>
    <property type="project" value="UniProtKB-SubCell"/>
</dbReference>
<dbReference type="PROSITE" id="PS00352">
    <property type="entry name" value="CSD_1"/>
    <property type="match status" value="1"/>
</dbReference>
<organism evidence="9 12">
    <name type="scientific">Lachnotalea glycerini</name>
    <dbReference type="NCBI Taxonomy" id="1763509"/>
    <lineage>
        <taxon>Bacteria</taxon>
        <taxon>Bacillati</taxon>
        <taxon>Bacillota</taxon>
        <taxon>Clostridia</taxon>
        <taxon>Lachnospirales</taxon>
        <taxon>Lachnospiraceae</taxon>
        <taxon>Lachnotalea</taxon>
    </lineage>
</organism>
<protein>
    <submittedName>
        <fullName evidence="10">Cold-shock protein</fullName>
    </submittedName>
    <submittedName>
        <fullName evidence="9">CspA family cold shock protein</fullName>
    </submittedName>
</protein>
<keyword evidence="11" id="KW-1185">Reference proteome</keyword>